<reference evidence="3" key="1">
    <citation type="submission" date="2022-11" db="UniProtKB">
        <authorList>
            <consortium name="WormBaseParasite"/>
        </authorList>
    </citation>
    <scope>IDENTIFICATION</scope>
</reference>
<dbReference type="Proteomes" id="UP000887574">
    <property type="component" value="Unplaced"/>
</dbReference>
<evidence type="ECO:0000256" key="1">
    <source>
        <dbReference type="SAM" id="SignalP"/>
    </source>
</evidence>
<dbReference type="WBParaSite" id="jg13387">
    <property type="protein sequence ID" value="jg13387"/>
    <property type="gene ID" value="jg13387"/>
</dbReference>
<keyword evidence="1" id="KW-0732">Signal</keyword>
<proteinExistence type="predicted"/>
<evidence type="ECO:0000313" key="2">
    <source>
        <dbReference type="Proteomes" id="UP000887574"/>
    </source>
</evidence>
<keyword evidence="2" id="KW-1185">Reference proteome</keyword>
<feature type="chain" id="PRO_5037781899" evidence="1">
    <location>
        <begin position="26"/>
        <end position="240"/>
    </location>
</feature>
<dbReference type="AlphaFoldDB" id="A0A915CY51"/>
<evidence type="ECO:0000313" key="3">
    <source>
        <dbReference type="WBParaSite" id="jg13387"/>
    </source>
</evidence>
<sequence length="240" mass="26801">MVSKFQIFTRIFLFLLLVSARKALSTQCSVGTERRFSNSFCGEEGCAGFQKKPSGWSPAQQQYSSPRANNNYRNVGSSVEHLCMSDLIRLHPFFALAKCPWSSSSAACFDDKSLVLIDYTSQQVGVLEQTVGEVLRLHNIQWFCCCQGDNCNSANMEMQRQGFNYPNYMGSGGNGEYGGSYGVTYGMDEGIVETPYFDPHAGHKHHKHHGHHHTYLPDSAGTLAVRNVFVVLLVILNLWI</sequence>
<protein>
    <submittedName>
        <fullName evidence="3">Uncharacterized protein</fullName>
    </submittedName>
</protein>
<accession>A0A915CY51</accession>
<organism evidence="2 3">
    <name type="scientific">Ditylenchus dipsaci</name>
    <dbReference type="NCBI Taxonomy" id="166011"/>
    <lineage>
        <taxon>Eukaryota</taxon>
        <taxon>Metazoa</taxon>
        <taxon>Ecdysozoa</taxon>
        <taxon>Nematoda</taxon>
        <taxon>Chromadorea</taxon>
        <taxon>Rhabditida</taxon>
        <taxon>Tylenchina</taxon>
        <taxon>Tylenchomorpha</taxon>
        <taxon>Sphaerularioidea</taxon>
        <taxon>Anguinidae</taxon>
        <taxon>Anguininae</taxon>
        <taxon>Ditylenchus</taxon>
    </lineage>
</organism>
<name>A0A915CY51_9BILA</name>
<feature type="signal peptide" evidence="1">
    <location>
        <begin position="1"/>
        <end position="25"/>
    </location>
</feature>